<proteinExistence type="inferred from homology"/>
<protein>
    <recommendedName>
        <fullName evidence="3 9">Phosphate transport system permease protein PstA</fullName>
    </recommendedName>
</protein>
<evidence type="ECO:0000256" key="8">
    <source>
        <dbReference type="ARBA" id="ARBA00023136"/>
    </source>
</evidence>
<organism evidence="11 12">
    <name type="scientific">Pedosphaera parvula (strain Ellin514)</name>
    <dbReference type="NCBI Taxonomy" id="320771"/>
    <lineage>
        <taxon>Bacteria</taxon>
        <taxon>Pseudomonadati</taxon>
        <taxon>Verrucomicrobiota</taxon>
        <taxon>Pedosphaerae</taxon>
        <taxon>Pedosphaerales</taxon>
        <taxon>Pedosphaeraceae</taxon>
        <taxon>Pedosphaera</taxon>
    </lineage>
</organism>
<dbReference type="OrthoDB" id="9807065at2"/>
<evidence type="ECO:0000313" key="12">
    <source>
        <dbReference type="Proteomes" id="UP000003688"/>
    </source>
</evidence>
<feature type="transmembrane region" description="Helical" evidence="9">
    <location>
        <begin position="282"/>
        <end position="304"/>
    </location>
</feature>
<dbReference type="EMBL" id="ABOX02000029">
    <property type="protein sequence ID" value="EEF59368.1"/>
    <property type="molecule type" value="Genomic_DNA"/>
</dbReference>
<evidence type="ECO:0000256" key="9">
    <source>
        <dbReference type="RuleBase" id="RU363043"/>
    </source>
</evidence>
<dbReference type="PANTHER" id="PTHR43470:SF6">
    <property type="entry name" value="PHOSPHATE TRANSPORT SYSTEM PERMEASE PROTEIN PSTA"/>
    <property type="match status" value="1"/>
</dbReference>
<comment type="caution">
    <text evidence="11">The sequence shown here is derived from an EMBL/GenBank/DDBJ whole genome shotgun (WGS) entry which is preliminary data.</text>
</comment>
<keyword evidence="6 9" id="KW-0812">Transmembrane</keyword>
<evidence type="ECO:0000256" key="3">
    <source>
        <dbReference type="ARBA" id="ARBA00016864"/>
    </source>
</evidence>
<gene>
    <name evidence="11" type="ORF">Cflav_PD1916</name>
</gene>
<dbReference type="STRING" id="320771.Cflav_PD1916"/>
<dbReference type="InterPro" id="IPR000515">
    <property type="entry name" value="MetI-like"/>
</dbReference>
<dbReference type="GO" id="GO:0005886">
    <property type="term" value="C:plasma membrane"/>
    <property type="evidence" value="ECO:0007669"/>
    <property type="project" value="UniProtKB-SubCell"/>
</dbReference>
<evidence type="ECO:0000256" key="5">
    <source>
        <dbReference type="ARBA" id="ARBA00022475"/>
    </source>
</evidence>
<evidence type="ECO:0000256" key="7">
    <source>
        <dbReference type="ARBA" id="ARBA00022989"/>
    </source>
</evidence>
<dbReference type="RefSeq" id="WP_007416654.1">
    <property type="nucleotide sequence ID" value="NZ_ABOX02000029.1"/>
</dbReference>
<accession>B9XLG5</accession>
<evidence type="ECO:0000256" key="2">
    <source>
        <dbReference type="ARBA" id="ARBA00007069"/>
    </source>
</evidence>
<feature type="transmembrane region" description="Helical" evidence="9">
    <location>
        <begin position="163"/>
        <end position="182"/>
    </location>
</feature>
<reference evidence="11 12" key="1">
    <citation type="journal article" date="2011" name="J. Bacteriol.">
        <title>Genome sequence of 'Pedosphaera parvula' Ellin514, an aerobic Verrucomicrobial isolate from pasture soil.</title>
        <authorList>
            <person name="Kant R."/>
            <person name="van Passel M.W."/>
            <person name="Sangwan P."/>
            <person name="Palva A."/>
            <person name="Lucas S."/>
            <person name="Copeland A."/>
            <person name="Lapidus A."/>
            <person name="Glavina Del Rio T."/>
            <person name="Dalin E."/>
            <person name="Tice H."/>
            <person name="Bruce D."/>
            <person name="Goodwin L."/>
            <person name="Pitluck S."/>
            <person name="Chertkov O."/>
            <person name="Larimer F.W."/>
            <person name="Land M.L."/>
            <person name="Hauser L."/>
            <person name="Brettin T.S."/>
            <person name="Detter J.C."/>
            <person name="Han S."/>
            <person name="de Vos W.M."/>
            <person name="Janssen P.H."/>
            <person name="Smidt H."/>
        </authorList>
    </citation>
    <scope>NUCLEOTIDE SEQUENCE [LARGE SCALE GENOMIC DNA]</scope>
    <source>
        <strain evidence="11 12">Ellin514</strain>
    </source>
</reference>
<dbReference type="NCBIfam" id="TIGR00974">
    <property type="entry name" value="3a0107s02c"/>
    <property type="match status" value="1"/>
</dbReference>
<dbReference type="InterPro" id="IPR005672">
    <property type="entry name" value="Phosphate_PstA"/>
</dbReference>
<feature type="transmembrane region" description="Helical" evidence="9">
    <location>
        <begin position="83"/>
        <end position="101"/>
    </location>
</feature>
<evidence type="ECO:0000259" key="10">
    <source>
        <dbReference type="PROSITE" id="PS50928"/>
    </source>
</evidence>
<keyword evidence="12" id="KW-1185">Reference proteome</keyword>
<dbReference type="InterPro" id="IPR035906">
    <property type="entry name" value="MetI-like_sf"/>
</dbReference>
<feature type="transmembrane region" description="Helical" evidence="9">
    <location>
        <begin position="20"/>
        <end position="45"/>
    </location>
</feature>
<dbReference type="Pfam" id="PF00528">
    <property type="entry name" value="BPD_transp_1"/>
    <property type="match status" value="1"/>
</dbReference>
<keyword evidence="4" id="KW-0813">Transport</keyword>
<dbReference type="SUPFAM" id="SSF161098">
    <property type="entry name" value="MetI-like"/>
    <property type="match status" value="1"/>
</dbReference>
<dbReference type="GO" id="GO:0005315">
    <property type="term" value="F:phosphate transmembrane transporter activity"/>
    <property type="evidence" value="ECO:0007669"/>
    <property type="project" value="InterPro"/>
</dbReference>
<comment type="similarity">
    <text evidence="2 9">Belongs to the binding-protein-dependent transport system permease family. CysTW subfamily.</text>
</comment>
<keyword evidence="5 9" id="KW-1003">Cell membrane</keyword>
<dbReference type="CDD" id="cd06261">
    <property type="entry name" value="TM_PBP2"/>
    <property type="match status" value="1"/>
</dbReference>
<dbReference type="AlphaFoldDB" id="B9XLG5"/>
<dbReference type="PROSITE" id="PS50928">
    <property type="entry name" value="ABC_TM1"/>
    <property type="match status" value="1"/>
</dbReference>
<feature type="transmembrane region" description="Helical" evidence="9">
    <location>
        <begin position="122"/>
        <end position="143"/>
    </location>
</feature>
<dbReference type="Gene3D" id="1.10.3720.10">
    <property type="entry name" value="MetI-like"/>
    <property type="match status" value="1"/>
</dbReference>
<dbReference type="Proteomes" id="UP000003688">
    <property type="component" value="Unassembled WGS sequence"/>
</dbReference>
<dbReference type="PANTHER" id="PTHR43470">
    <property type="entry name" value="PHOSPHATE TRANSPORT SYSTEM PERMEASE PROTEIN PSTA-RELATED"/>
    <property type="match status" value="1"/>
</dbReference>
<comment type="subcellular location">
    <subcellularLocation>
        <location evidence="1 9">Cell membrane</location>
        <topology evidence="1 9">Multi-pass membrane protein</topology>
    </subcellularLocation>
</comment>
<keyword evidence="8 9" id="KW-0472">Membrane</keyword>
<name>B9XLG5_PEDPL</name>
<sequence precursor="true">MNQHSSRSFKSSRFDFGSFFFSGLTGLATLLILGILAVILLNILVNGWSGLSWHFITGGTEKDMFNTKYAGILPMIYGTAARVILMTIFVIPVGVTTAIYLTEYAHHTSIFTRIIRGAVNNLAGVPSIVFGLFGLGFFINFIGHNMDNYLRAGSPDHLWGKPALLWASMTLAVMTLPVVIVATEESLKAIPQGMREASLALGATKLETILRIVLPQALPGIMTGGILAVSRAAGEVAPILFTGVAYYMADLPRTITDQFMDLGNHVYVLSTQSTNVEQTKPILYATVLVLLMLTFALNIIAIFIRARMRKKLRGLH</sequence>
<evidence type="ECO:0000256" key="6">
    <source>
        <dbReference type="ARBA" id="ARBA00022692"/>
    </source>
</evidence>
<feature type="domain" description="ABC transmembrane type-1" evidence="10">
    <location>
        <begin position="76"/>
        <end position="301"/>
    </location>
</feature>
<evidence type="ECO:0000313" key="11">
    <source>
        <dbReference type="EMBL" id="EEF59368.1"/>
    </source>
</evidence>
<keyword evidence="7 9" id="KW-1133">Transmembrane helix</keyword>
<evidence type="ECO:0000256" key="4">
    <source>
        <dbReference type="ARBA" id="ARBA00022448"/>
    </source>
</evidence>
<dbReference type="GO" id="GO:0035435">
    <property type="term" value="P:phosphate ion transmembrane transport"/>
    <property type="evidence" value="ECO:0007669"/>
    <property type="project" value="InterPro"/>
</dbReference>
<feature type="transmembrane region" description="Helical" evidence="9">
    <location>
        <begin position="232"/>
        <end position="249"/>
    </location>
</feature>
<evidence type="ECO:0000256" key="1">
    <source>
        <dbReference type="ARBA" id="ARBA00004651"/>
    </source>
</evidence>